<evidence type="ECO:0000313" key="4">
    <source>
        <dbReference type="Proteomes" id="UP000503447"/>
    </source>
</evidence>
<keyword evidence="2" id="KW-1133">Transmembrane helix</keyword>
<feature type="transmembrane region" description="Helical" evidence="2">
    <location>
        <begin position="57"/>
        <end position="77"/>
    </location>
</feature>
<feature type="region of interest" description="Disordered" evidence="1">
    <location>
        <begin position="1"/>
        <end position="49"/>
    </location>
</feature>
<dbReference type="AlphaFoldDB" id="A0A6M5Z3S9"/>
<reference evidence="4" key="1">
    <citation type="submission" date="2020-05" db="EMBL/GenBank/DDBJ databases">
        <title>Frigoriglobus tundricola gen. nov., sp. nov., a psychrotolerant cellulolytic planctomycete of the family Gemmataceae with two divergent copies of 16S rRNA gene.</title>
        <authorList>
            <person name="Kulichevskaya I.S."/>
            <person name="Ivanova A.A."/>
            <person name="Naumoff D.G."/>
            <person name="Beletsky A.V."/>
            <person name="Rijpstra W.I.C."/>
            <person name="Sinninghe Damste J.S."/>
            <person name="Mardanov A.V."/>
            <person name="Ravin N.V."/>
            <person name="Dedysh S.N."/>
        </authorList>
    </citation>
    <scope>NUCLEOTIDE SEQUENCE [LARGE SCALE GENOMIC DNA]</scope>
    <source>
        <strain evidence="4">PL17</strain>
    </source>
</reference>
<evidence type="ECO:0000256" key="1">
    <source>
        <dbReference type="SAM" id="MobiDB-lite"/>
    </source>
</evidence>
<organism evidence="3 4">
    <name type="scientific">Frigoriglobus tundricola</name>
    <dbReference type="NCBI Taxonomy" id="2774151"/>
    <lineage>
        <taxon>Bacteria</taxon>
        <taxon>Pseudomonadati</taxon>
        <taxon>Planctomycetota</taxon>
        <taxon>Planctomycetia</taxon>
        <taxon>Gemmatales</taxon>
        <taxon>Gemmataceae</taxon>
        <taxon>Frigoriglobus</taxon>
    </lineage>
</organism>
<accession>A0A6M5Z3S9</accession>
<keyword evidence="2" id="KW-0472">Membrane</keyword>
<proteinExistence type="predicted"/>
<sequence>MTESQQPAAPVHADLPAEEPPRKRKKRDSAPDASEEKPASKLTPAPLGTEKGKLPTALIAVSVYALLATAVALYGLFFKAGEKLEPGHPLSTIPDNFGEFDPATRKKVALYRFPVDGELPPDQRAGLGGKITVGQMEVHPLRVEKRRLAVVTEPVKGEPRTEATRTAALVLTLRVKNNFDQSIYPMDPAFTRRSVGDDRPITRLVVNKTTILPGGALTWPPGAAVRKQYEQQQANDYTPLGPGETRDYVVFTDYNSQAQKLIRAAEDSPDALQWRVQIRRAPVKFRGKEVPVTAVVGVDFRASEVKDPEEKKPAKG</sequence>
<evidence type="ECO:0000256" key="2">
    <source>
        <dbReference type="SAM" id="Phobius"/>
    </source>
</evidence>
<keyword evidence="2" id="KW-0812">Transmembrane</keyword>
<dbReference type="EMBL" id="CP053452">
    <property type="protein sequence ID" value="QJX00082.1"/>
    <property type="molecule type" value="Genomic_DNA"/>
</dbReference>
<keyword evidence="4" id="KW-1185">Reference proteome</keyword>
<feature type="compositionally biased region" description="Basic and acidic residues" evidence="1">
    <location>
        <begin position="28"/>
        <end position="39"/>
    </location>
</feature>
<dbReference type="KEGG" id="ftj:FTUN_7706"/>
<dbReference type="Proteomes" id="UP000503447">
    <property type="component" value="Chromosome"/>
</dbReference>
<evidence type="ECO:0000313" key="3">
    <source>
        <dbReference type="EMBL" id="QJX00082.1"/>
    </source>
</evidence>
<protein>
    <submittedName>
        <fullName evidence="3">Uncharacterized protein</fullName>
    </submittedName>
</protein>
<name>A0A6M5Z3S9_9BACT</name>
<gene>
    <name evidence="3" type="ORF">FTUN_7706</name>
</gene>